<feature type="domain" description="Thiamine pyrophosphate enzyme N-terminal TPP-binding" evidence="6">
    <location>
        <begin position="4"/>
        <end position="134"/>
    </location>
</feature>
<dbReference type="InterPro" id="IPR045229">
    <property type="entry name" value="TPP_enz"/>
</dbReference>
<gene>
    <name evidence="7" type="ORF">PCON_04724</name>
</gene>
<dbReference type="Pfam" id="PF02775">
    <property type="entry name" value="TPP_enzyme_C"/>
    <property type="match status" value="1"/>
</dbReference>
<dbReference type="OMA" id="DCGTLAM"/>
<dbReference type="GO" id="GO:0000287">
    <property type="term" value="F:magnesium ion binding"/>
    <property type="evidence" value="ECO:0007669"/>
    <property type="project" value="InterPro"/>
</dbReference>
<keyword evidence="2 3" id="KW-0786">Thiamine pyrophosphate</keyword>
<dbReference type="PANTHER" id="PTHR18968:SF164">
    <property type="entry name" value="PYRUVATE DECARBOXYLASE"/>
    <property type="match status" value="1"/>
</dbReference>
<dbReference type="InterPro" id="IPR012001">
    <property type="entry name" value="Thiamin_PyroP_enz_TPP-bd_dom"/>
</dbReference>
<dbReference type="CDD" id="cd07035">
    <property type="entry name" value="TPP_PYR_POX_like"/>
    <property type="match status" value="1"/>
</dbReference>
<dbReference type="eggNOG" id="KOG1185">
    <property type="taxonomic scope" value="Eukaryota"/>
</dbReference>
<dbReference type="EMBL" id="HF935235">
    <property type="protein sequence ID" value="CCX05137.1"/>
    <property type="molecule type" value="Genomic_DNA"/>
</dbReference>
<evidence type="ECO:0000313" key="8">
    <source>
        <dbReference type="Proteomes" id="UP000018144"/>
    </source>
</evidence>
<dbReference type="STRING" id="1076935.U4KV86"/>
<feature type="domain" description="Thiamine pyrophosphate enzyme central" evidence="4">
    <location>
        <begin position="212"/>
        <end position="314"/>
    </location>
</feature>
<evidence type="ECO:0000256" key="2">
    <source>
        <dbReference type="ARBA" id="ARBA00023052"/>
    </source>
</evidence>
<name>U4KV86_PYROM</name>
<dbReference type="Gene3D" id="3.40.50.1220">
    <property type="entry name" value="TPP-binding domain"/>
    <property type="match status" value="1"/>
</dbReference>
<organism evidence="7 8">
    <name type="scientific">Pyronema omphalodes (strain CBS 100304)</name>
    <name type="common">Pyronema confluens</name>
    <dbReference type="NCBI Taxonomy" id="1076935"/>
    <lineage>
        <taxon>Eukaryota</taxon>
        <taxon>Fungi</taxon>
        <taxon>Dikarya</taxon>
        <taxon>Ascomycota</taxon>
        <taxon>Pezizomycotina</taxon>
        <taxon>Pezizomycetes</taxon>
        <taxon>Pezizales</taxon>
        <taxon>Pyronemataceae</taxon>
        <taxon>Pyronema</taxon>
    </lineage>
</organism>
<dbReference type="GO" id="GO:0003984">
    <property type="term" value="F:acetolactate synthase activity"/>
    <property type="evidence" value="ECO:0007669"/>
    <property type="project" value="TreeGrafter"/>
</dbReference>
<dbReference type="GO" id="GO:0009097">
    <property type="term" value="P:isoleucine biosynthetic process"/>
    <property type="evidence" value="ECO:0007669"/>
    <property type="project" value="TreeGrafter"/>
</dbReference>
<dbReference type="InterPro" id="IPR012000">
    <property type="entry name" value="Thiamin_PyroP_enz_cen_dom"/>
</dbReference>
<evidence type="ECO:0000256" key="3">
    <source>
        <dbReference type="RuleBase" id="RU362132"/>
    </source>
</evidence>
<accession>U4KV86</accession>
<dbReference type="Pfam" id="PF00205">
    <property type="entry name" value="TPP_enzyme_M"/>
    <property type="match status" value="1"/>
</dbReference>
<feature type="domain" description="Thiamine pyrophosphate enzyme TPP-binding" evidence="5">
    <location>
        <begin position="416"/>
        <end position="608"/>
    </location>
</feature>
<dbReference type="Pfam" id="PF02776">
    <property type="entry name" value="TPP_enzyme_N"/>
    <property type="match status" value="1"/>
</dbReference>
<proteinExistence type="inferred from homology"/>
<dbReference type="InterPro" id="IPR029035">
    <property type="entry name" value="DHS-like_NAD/FAD-binding_dom"/>
</dbReference>
<protein>
    <submittedName>
        <fullName evidence="7">Similar to Acetolactate synthase-like protein acc. no. Q6NV04</fullName>
    </submittedName>
</protein>
<evidence type="ECO:0000259" key="6">
    <source>
        <dbReference type="Pfam" id="PF02776"/>
    </source>
</evidence>
<dbReference type="InterPro" id="IPR029061">
    <property type="entry name" value="THDP-binding"/>
</dbReference>
<dbReference type="Gene3D" id="3.40.50.970">
    <property type="match status" value="2"/>
</dbReference>
<dbReference type="GO" id="GO:0005948">
    <property type="term" value="C:acetolactate synthase complex"/>
    <property type="evidence" value="ECO:0007669"/>
    <property type="project" value="TreeGrafter"/>
</dbReference>
<dbReference type="Proteomes" id="UP000018144">
    <property type="component" value="Unassembled WGS sequence"/>
</dbReference>
<keyword evidence="8" id="KW-1185">Reference proteome</keyword>
<sequence length="626" mass="68056">MYTASFAFFEALTEAGVEYVFVNLGSDHPSILEAMVKGQHESEAGSKFPKIITCPNEMVALSAAHAMAITTGHIQAVIVHVDVGTQGLAAAIHNASMGRVPVLIFAGLSPFTIEGEHTGSRTEFIHWIQDVHDQRAIVAQYCRYTAEIKTGKNIKQMVNRAISFATSDPKGPVYLVGAREVMEQEIEPYKLDQNVWTAVQPAALPGDEAKIIAEALLKAKDPLIIVGYSGRNEDAVKRLVELADFTGARVLDTLGSDLCFPANHRAYLGVAYGAHDRISEADVILLLDVDVPYIPTRCKPRDDAIIFHIDVDPLKQQMPVFYVSAQKRYRADASTALKQINEYITSITPTITIADVRAAQLDAEFEAREKALKIAEELEWPNDQISTHYLMGQLREKLKDKNPLWLIEAVTMTGIVFDHLKPTECGSVINSGAGGLGWFGGAAVGAALGLKPYPPPKLDPKAVEKARLDPEFNPEPNTPPSRLITAIVGDGTFLFGVPSSFYWMSARYKAPFLTIVLNNAGWNAPQRSAVLVHESGLSSKAITYDLNIEIARPRPDFSEIAVAAAGGRGKDGKSWLYGAKVTSVTELLEKLPEAIAAVESGRSAVLDCHIVGSGFKIKSQADEVKP</sequence>
<reference evidence="7 8" key="1">
    <citation type="journal article" date="2013" name="PLoS Genet.">
        <title>The genome and development-dependent transcriptomes of Pyronema confluens: a window into fungal evolution.</title>
        <authorList>
            <person name="Traeger S."/>
            <person name="Altegoer F."/>
            <person name="Freitag M."/>
            <person name="Gabaldon T."/>
            <person name="Kempken F."/>
            <person name="Kumar A."/>
            <person name="Marcet-Houben M."/>
            <person name="Poggeler S."/>
            <person name="Stajich J.E."/>
            <person name="Nowrousian M."/>
        </authorList>
    </citation>
    <scope>NUCLEOTIDE SEQUENCE [LARGE SCALE GENOMIC DNA]</scope>
    <source>
        <strain evidence="8">CBS 100304</strain>
        <tissue evidence="7">Vegetative mycelium</tissue>
    </source>
</reference>
<dbReference type="GO" id="GO:0009099">
    <property type="term" value="P:L-valine biosynthetic process"/>
    <property type="evidence" value="ECO:0007669"/>
    <property type="project" value="TreeGrafter"/>
</dbReference>
<dbReference type="OrthoDB" id="2867507at2759"/>
<dbReference type="GO" id="GO:0030976">
    <property type="term" value="F:thiamine pyrophosphate binding"/>
    <property type="evidence" value="ECO:0007669"/>
    <property type="project" value="InterPro"/>
</dbReference>
<dbReference type="GO" id="GO:0005739">
    <property type="term" value="C:mitochondrion"/>
    <property type="evidence" value="ECO:0007669"/>
    <property type="project" value="TreeGrafter"/>
</dbReference>
<dbReference type="GO" id="GO:0050660">
    <property type="term" value="F:flavin adenine dinucleotide binding"/>
    <property type="evidence" value="ECO:0007669"/>
    <property type="project" value="TreeGrafter"/>
</dbReference>
<evidence type="ECO:0000259" key="5">
    <source>
        <dbReference type="Pfam" id="PF02775"/>
    </source>
</evidence>
<dbReference type="InterPro" id="IPR011766">
    <property type="entry name" value="TPP_enzyme_TPP-bd"/>
</dbReference>
<evidence type="ECO:0000313" key="7">
    <source>
        <dbReference type="EMBL" id="CCX05137.1"/>
    </source>
</evidence>
<dbReference type="PANTHER" id="PTHR18968">
    <property type="entry name" value="THIAMINE PYROPHOSPHATE ENZYMES"/>
    <property type="match status" value="1"/>
</dbReference>
<dbReference type="SUPFAM" id="SSF52467">
    <property type="entry name" value="DHS-like NAD/FAD-binding domain"/>
    <property type="match status" value="1"/>
</dbReference>
<dbReference type="AlphaFoldDB" id="U4KV86"/>
<evidence type="ECO:0000256" key="1">
    <source>
        <dbReference type="ARBA" id="ARBA00007812"/>
    </source>
</evidence>
<dbReference type="SUPFAM" id="SSF52518">
    <property type="entry name" value="Thiamin diphosphate-binding fold (THDP-binding)"/>
    <property type="match status" value="2"/>
</dbReference>
<comment type="similarity">
    <text evidence="1 3">Belongs to the TPP enzyme family.</text>
</comment>
<evidence type="ECO:0000259" key="4">
    <source>
        <dbReference type="Pfam" id="PF00205"/>
    </source>
</evidence>